<keyword evidence="2 6" id="KW-0863">Zinc-finger</keyword>
<dbReference type="Proteomes" id="UP000835052">
    <property type="component" value="Unassembled WGS sequence"/>
</dbReference>
<dbReference type="GO" id="GO:0008270">
    <property type="term" value="F:zinc ion binding"/>
    <property type="evidence" value="ECO:0007669"/>
    <property type="project" value="UniProtKB-KW"/>
</dbReference>
<evidence type="ECO:0000259" key="8">
    <source>
        <dbReference type="PROSITE" id="PS50089"/>
    </source>
</evidence>
<accession>A0A8S1HYR1</accession>
<evidence type="ECO:0000256" key="5">
    <source>
        <dbReference type="ARBA" id="ARBA00038350"/>
    </source>
</evidence>
<dbReference type="GO" id="GO:0071513">
    <property type="term" value="C:phosphopantothenoylcysteine decarboxylase complex"/>
    <property type="evidence" value="ECO:0007669"/>
    <property type="project" value="TreeGrafter"/>
</dbReference>
<evidence type="ECO:0000313" key="9">
    <source>
        <dbReference type="EMBL" id="CAD6198373.1"/>
    </source>
</evidence>
<comment type="caution">
    <text evidence="9">The sequence shown here is derived from an EMBL/GenBank/DDBJ whole genome shotgun (WGS) entry which is preliminary data.</text>
</comment>
<evidence type="ECO:0000256" key="6">
    <source>
        <dbReference type="PROSITE-ProRule" id="PRU00175"/>
    </source>
</evidence>
<sequence>MTAFMHCQSCFCFPSSQTKFGVTNCGHVFCSDCAKNISQTQGVCKECKKEKVEFKAVNSSLPESIKFVFTPLTETLGRFSKTITTSLRFQQGHRSRLFKHLLHREEQFGRLKSAYIEEQKKKEQYKNGCLEMQKQYRRKCEQFDALKAHCAKQQAQKIQKNTIENDPYKTPAVPVKKTVNLEAQQAMKRSKNEDPENEEEASANSDCMMQEHKRPPLTSSHKLVREPSKFHLLIAITGSIATIKLSEIIHKLYSSCSEDKLLIKVIATQNALKLWETQDIDLDEMIYEDRDEWSMWRQRKDPVLHIELRKWADALLIAPLDANSMAKIANGICDNLVTSVVRAWDLQKPCYYAPAMNTFMWDSPLTVGHRNTLRNVLLFKEIAPISKELICGDSGQGAMADPATIVALVSALVRDRLAVRTQII</sequence>
<keyword evidence="3" id="KW-0862">Zinc</keyword>
<dbReference type="InterPro" id="IPR036551">
    <property type="entry name" value="Flavin_trans-like"/>
</dbReference>
<dbReference type="OrthoDB" id="1532798at2759"/>
<protein>
    <recommendedName>
        <fullName evidence="8">RING-type domain-containing protein</fullName>
    </recommendedName>
</protein>
<dbReference type="InterPro" id="IPR017907">
    <property type="entry name" value="Znf_RING_CS"/>
</dbReference>
<dbReference type="Gene3D" id="3.30.40.10">
    <property type="entry name" value="Zinc/RING finger domain, C3HC4 (zinc finger)"/>
    <property type="match status" value="1"/>
</dbReference>
<feature type="domain" description="RING-type" evidence="8">
    <location>
        <begin position="7"/>
        <end position="48"/>
    </location>
</feature>
<dbReference type="PANTHER" id="PTHR14359:SF6">
    <property type="entry name" value="PHOSPHOPANTOTHENOYLCYSTEINE DECARBOXYLASE"/>
    <property type="match status" value="1"/>
</dbReference>
<dbReference type="PROSITE" id="PS50089">
    <property type="entry name" value="ZF_RING_2"/>
    <property type="match status" value="1"/>
</dbReference>
<dbReference type="Pfam" id="PF02441">
    <property type="entry name" value="Flavoprotein"/>
    <property type="match status" value="1"/>
</dbReference>
<evidence type="ECO:0000256" key="4">
    <source>
        <dbReference type="ARBA" id="ARBA00022993"/>
    </source>
</evidence>
<dbReference type="GO" id="GO:0010181">
    <property type="term" value="F:FMN binding"/>
    <property type="evidence" value="ECO:0007669"/>
    <property type="project" value="TreeGrafter"/>
</dbReference>
<dbReference type="Gene3D" id="3.40.50.1950">
    <property type="entry name" value="Flavin prenyltransferase-like"/>
    <property type="match status" value="1"/>
</dbReference>
<dbReference type="GO" id="GO:0015937">
    <property type="term" value="P:coenzyme A biosynthetic process"/>
    <property type="evidence" value="ECO:0007669"/>
    <property type="project" value="UniProtKB-KW"/>
</dbReference>
<gene>
    <name evidence="9" type="ORF">CAUJ_LOCUS14279</name>
</gene>
<reference evidence="9" key="1">
    <citation type="submission" date="2020-10" db="EMBL/GenBank/DDBJ databases">
        <authorList>
            <person name="Kikuchi T."/>
        </authorList>
    </citation>
    <scope>NUCLEOTIDE SEQUENCE</scope>
    <source>
        <strain evidence="9">NKZ352</strain>
    </source>
</reference>
<evidence type="ECO:0000256" key="3">
    <source>
        <dbReference type="ARBA" id="ARBA00022833"/>
    </source>
</evidence>
<evidence type="ECO:0000256" key="1">
    <source>
        <dbReference type="ARBA" id="ARBA00022723"/>
    </source>
</evidence>
<dbReference type="Pfam" id="PF14634">
    <property type="entry name" value="zf-RING_5"/>
    <property type="match status" value="1"/>
</dbReference>
<feature type="region of interest" description="Disordered" evidence="7">
    <location>
        <begin position="185"/>
        <end position="221"/>
    </location>
</feature>
<dbReference type="AlphaFoldDB" id="A0A8S1HYR1"/>
<dbReference type="SUPFAM" id="SSF57850">
    <property type="entry name" value="RING/U-box"/>
    <property type="match status" value="1"/>
</dbReference>
<dbReference type="EMBL" id="CAJGYM010000124">
    <property type="protein sequence ID" value="CAD6198373.1"/>
    <property type="molecule type" value="Genomic_DNA"/>
</dbReference>
<evidence type="ECO:0000256" key="7">
    <source>
        <dbReference type="SAM" id="MobiDB-lite"/>
    </source>
</evidence>
<dbReference type="PROSITE" id="PS00518">
    <property type="entry name" value="ZF_RING_1"/>
    <property type="match status" value="1"/>
</dbReference>
<comment type="similarity">
    <text evidence="5">Belongs to the HFCD (homooligomeric flavin containing Cys decarboxylase) superfamily.</text>
</comment>
<dbReference type="GO" id="GO:0004633">
    <property type="term" value="F:phosphopantothenoylcysteine decarboxylase activity"/>
    <property type="evidence" value="ECO:0007669"/>
    <property type="project" value="TreeGrafter"/>
</dbReference>
<dbReference type="SUPFAM" id="SSF52507">
    <property type="entry name" value="Homo-oligomeric flavin-containing Cys decarboxylases, HFCD"/>
    <property type="match status" value="1"/>
</dbReference>
<name>A0A8S1HYR1_9PELO</name>
<keyword evidence="10" id="KW-1185">Reference proteome</keyword>
<evidence type="ECO:0000256" key="2">
    <source>
        <dbReference type="ARBA" id="ARBA00022771"/>
    </source>
</evidence>
<organism evidence="9 10">
    <name type="scientific">Caenorhabditis auriculariae</name>
    <dbReference type="NCBI Taxonomy" id="2777116"/>
    <lineage>
        <taxon>Eukaryota</taxon>
        <taxon>Metazoa</taxon>
        <taxon>Ecdysozoa</taxon>
        <taxon>Nematoda</taxon>
        <taxon>Chromadorea</taxon>
        <taxon>Rhabditida</taxon>
        <taxon>Rhabditina</taxon>
        <taxon>Rhabditomorpha</taxon>
        <taxon>Rhabditoidea</taxon>
        <taxon>Rhabditidae</taxon>
        <taxon>Peloderinae</taxon>
        <taxon>Caenorhabditis</taxon>
    </lineage>
</organism>
<keyword evidence="1" id="KW-0479">Metal-binding</keyword>
<dbReference type="InterPro" id="IPR003382">
    <property type="entry name" value="Flavoprotein"/>
</dbReference>
<dbReference type="InterPro" id="IPR001841">
    <property type="entry name" value="Znf_RING"/>
</dbReference>
<evidence type="ECO:0000313" key="10">
    <source>
        <dbReference type="Proteomes" id="UP000835052"/>
    </source>
</evidence>
<proteinExistence type="inferred from homology"/>
<dbReference type="InterPro" id="IPR013083">
    <property type="entry name" value="Znf_RING/FYVE/PHD"/>
</dbReference>
<dbReference type="PANTHER" id="PTHR14359">
    <property type="entry name" value="HOMO-OLIGOMERIC FLAVIN CONTAINING CYS DECARBOXYLASE FAMILY"/>
    <property type="match status" value="1"/>
</dbReference>
<keyword evidence="4" id="KW-0173">Coenzyme A biosynthesis</keyword>